<protein>
    <submittedName>
        <fullName evidence="3">Uncharacterized protein</fullName>
    </submittedName>
</protein>
<reference evidence="3" key="1">
    <citation type="submission" date="2018-11" db="EMBL/GenBank/DDBJ databases">
        <authorList>
            <consortium name="Pathogen Informatics"/>
        </authorList>
    </citation>
    <scope>NUCLEOTIDE SEQUENCE</scope>
</reference>
<dbReference type="OrthoDB" id="6020087at2759"/>
<sequence length="162" mass="18858">MIENIISLLRIIFIIYCKAYWTLHPHRCVNFWADDAELNQLRLEGYRYVRLFLRDNDIYFIPRNVVHQFKTVAAVSSIAWHVRLNSYYDGYDNMGSVNELSKRRNRRKSNTSLNGNLSEDKNQELINPESPDISDERTKSPPDEDTSSEAVELSDITAELGT</sequence>
<keyword evidence="4" id="KW-1185">Reference proteome</keyword>
<dbReference type="PANTHER" id="PTHR13354:SF11">
    <property type="entry name" value="LYSINE-SPECIFIC DEMETHYLASE 9"/>
    <property type="match status" value="1"/>
</dbReference>
<dbReference type="EMBL" id="CAAALY010096347">
    <property type="protein sequence ID" value="VEL28609.1"/>
    <property type="molecule type" value="Genomic_DNA"/>
</dbReference>
<comment type="caution">
    <text evidence="3">The sequence shown here is derived from an EMBL/GenBank/DDBJ whole genome shotgun (WGS) entry which is preliminary data.</text>
</comment>
<dbReference type="GO" id="GO:0005634">
    <property type="term" value="C:nucleus"/>
    <property type="evidence" value="ECO:0007669"/>
    <property type="project" value="InterPro"/>
</dbReference>
<dbReference type="PANTHER" id="PTHR13354">
    <property type="entry name" value="ROUND SPERMATID BASIC PROTEIN 1"/>
    <property type="match status" value="1"/>
</dbReference>
<evidence type="ECO:0000256" key="2">
    <source>
        <dbReference type="SAM" id="MobiDB-lite"/>
    </source>
</evidence>
<accession>A0A448X5H9</accession>
<name>A0A448X5H9_9PLAT</name>
<comment type="similarity">
    <text evidence="1">Belongs to the round spermatid basic protein 1 family.</text>
</comment>
<evidence type="ECO:0000256" key="1">
    <source>
        <dbReference type="ARBA" id="ARBA00010560"/>
    </source>
</evidence>
<evidence type="ECO:0000313" key="3">
    <source>
        <dbReference type="EMBL" id="VEL28609.1"/>
    </source>
</evidence>
<dbReference type="Proteomes" id="UP000784294">
    <property type="component" value="Unassembled WGS sequence"/>
</dbReference>
<evidence type="ECO:0000313" key="4">
    <source>
        <dbReference type="Proteomes" id="UP000784294"/>
    </source>
</evidence>
<organism evidence="3 4">
    <name type="scientific">Protopolystoma xenopodis</name>
    <dbReference type="NCBI Taxonomy" id="117903"/>
    <lineage>
        <taxon>Eukaryota</taxon>
        <taxon>Metazoa</taxon>
        <taxon>Spiralia</taxon>
        <taxon>Lophotrochozoa</taxon>
        <taxon>Platyhelminthes</taxon>
        <taxon>Monogenea</taxon>
        <taxon>Polyopisthocotylea</taxon>
        <taxon>Polystomatidea</taxon>
        <taxon>Polystomatidae</taxon>
        <taxon>Protopolystoma</taxon>
    </lineage>
</organism>
<proteinExistence type="inferred from homology"/>
<feature type="region of interest" description="Disordered" evidence="2">
    <location>
        <begin position="101"/>
        <end position="162"/>
    </location>
</feature>
<dbReference type="AlphaFoldDB" id="A0A448X5H9"/>
<gene>
    <name evidence="3" type="ORF">PXEA_LOCUS22049</name>
</gene>
<dbReference type="InterPro" id="IPR026306">
    <property type="entry name" value="RSBN1/Dpy-2/CEP530"/>
</dbReference>